<dbReference type="Proteomes" id="UP000001072">
    <property type="component" value="Unassembled WGS sequence"/>
</dbReference>
<evidence type="ECO:0000256" key="1">
    <source>
        <dbReference type="SAM" id="MobiDB-lite"/>
    </source>
</evidence>
<feature type="compositionally biased region" description="Acidic residues" evidence="1">
    <location>
        <begin position="134"/>
        <end position="148"/>
    </location>
</feature>
<dbReference type="GeneID" id="18930646"/>
<evidence type="ECO:0000313" key="3">
    <source>
        <dbReference type="Proteomes" id="UP000001072"/>
    </source>
</evidence>
<dbReference type="AlphaFoldDB" id="F4RZJ3"/>
<reference evidence="3" key="1">
    <citation type="journal article" date="2011" name="Proc. Natl. Acad. Sci. U.S.A.">
        <title>Obligate biotrophy features unraveled by the genomic analysis of rust fungi.</title>
        <authorList>
            <person name="Duplessis S."/>
            <person name="Cuomo C.A."/>
            <person name="Lin Y.-C."/>
            <person name="Aerts A."/>
            <person name="Tisserant E."/>
            <person name="Veneault-Fourrey C."/>
            <person name="Joly D.L."/>
            <person name="Hacquard S."/>
            <person name="Amselem J."/>
            <person name="Cantarel B.L."/>
            <person name="Chiu R."/>
            <person name="Coutinho P.M."/>
            <person name="Feau N."/>
            <person name="Field M."/>
            <person name="Frey P."/>
            <person name="Gelhaye E."/>
            <person name="Goldberg J."/>
            <person name="Grabherr M.G."/>
            <person name="Kodira C.D."/>
            <person name="Kohler A."/>
            <person name="Kuees U."/>
            <person name="Lindquist E.A."/>
            <person name="Lucas S.M."/>
            <person name="Mago R."/>
            <person name="Mauceli E."/>
            <person name="Morin E."/>
            <person name="Murat C."/>
            <person name="Pangilinan J.L."/>
            <person name="Park R."/>
            <person name="Pearson M."/>
            <person name="Quesneville H."/>
            <person name="Rouhier N."/>
            <person name="Sakthikumar S."/>
            <person name="Salamov A.A."/>
            <person name="Schmutz J."/>
            <person name="Selles B."/>
            <person name="Shapiro H."/>
            <person name="Tanguay P."/>
            <person name="Tuskan G.A."/>
            <person name="Henrissat B."/>
            <person name="Van de Peer Y."/>
            <person name="Rouze P."/>
            <person name="Ellis J.G."/>
            <person name="Dodds P.N."/>
            <person name="Schein J.E."/>
            <person name="Zhong S."/>
            <person name="Hamelin R.C."/>
            <person name="Grigoriev I.V."/>
            <person name="Szabo L.J."/>
            <person name="Martin F."/>
        </authorList>
    </citation>
    <scope>NUCLEOTIDE SEQUENCE [LARGE SCALE GENOMIC DNA]</scope>
    <source>
        <strain evidence="3">98AG31 / pathotype 3-4-7</strain>
    </source>
</reference>
<organism evidence="3">
    <name type="scientific">Melampsora larici-populina (strain 98AG31 / pathotype 3-4-7)</name>
    <name type="common">Poplar leaf rust fungus</name>
    <dbReference type="NCBI Taxonomy" id="747676"/>
    <lineage>
        <taxon>Eukaryota</taxon>
        <taxon>Fungi</taxon>
        <taxon>Dikarya</taxon>
        <taxon>Basidiomycota</taxon>
        <taxon>Pucciniomycotina</taxon>
        <taxon>Pucciniomycetes</taxon>
        <taxon>Pucciniales</taxon>
        <taxon>Melampsoraceae</taxon>
        <taxon>Melampsora</taxon>
    </lineage>
</organism>
<keyword evidence="3" id="KW-1185">Reference proteome</keyword>
<dbReference type="HOGENOM" id="CLU_1532937_0_0_1"/>
<gene>
    <name evidence="2" type="ORF">MELLADRAFT_66520</name>
</gene>
<proteinExistence type="predicted"/>
<name>F4RZJ3_MELLP</name>
<dbReference type="EMBL" id="GL883132">
    <property type="protein sequence ID" value="EGG02247.1"/>
    <property type="molecule type" value="Genomic_DNA"/>
</dbReference>
<feature type="region of interest" description="Disordered" evidence="1">
    <location>
        <begin position="82"/>
        <end position="175"/>
    </location>
</feature>
<sequence length="175" mass="19895">MLCFVMQHIEYKPQIREDYQFEMEYRIRPTRNLQSAQGLIQVGRETLINGFIVDWDDENNRWIVEVTSVSNCTGRSDTLNKKVVPGGQVTPSGRVRPAKHVASSTPTKPVKNAKVTPDVKGKRKAVTQEPVSYVEDEFESKDEEEEDAPPPPKVTRKSPKKPAKPKAKKFKDTNE</sequence>
<dbReference type="OrthoDB" id="2506484at2759"/>
<dbReference type="VEuPathDB" id="FungiDB:MELLADRAFT_66520"/>
<feature type="compositionally biased region" description="Basic residues" evidence="1">
    <location>
        <begin position="154"/>
        <end position="169"/>
    </location>
</feature>
<dbReference type="InParanoid" id="F4RZJ3"/>
<dbReference type="KEGG" id="mlr:MELLADRAFT_66520"/>
<accession>F4RZJ3</accession>
<protein>
    <submittedName>
        <fullName evidence="2">Uncharacterized protein</fullName>
    </submittedName>
</protein>
<evidence type="ECO:0000313" key="2">
    <source>
        <dbReference type="EMBL" id="EGG02247.1"/>
    </source>
</evidence>
<dbReference type="RefSeq" id="XP_007414504.1">
    <property type="nucleotide sequence ID" value="XM_007414442.1"/>
</dbReference>